<protein>
    <submittedName>
        <fullName evidence="2">Uncharacterized protein</fullName>
    </submittedName>
</protein>
<organism evidence="2 3">
    <name type="scientific">Dendryphion nanum</name>
    <dbReference type="NCBI Taxonomy" id="256645"/>
    <lineage>
        <taxon>Eukaryota</taxon>
        <taxon>Fungi</taxon>
        <taxon>Dikarya</taxon>
        <taxon>Ascomycota</taxon>
        <taxon>Pezizomycotina</taxon>
        <taxon>Dothideomycetes</taxon>
        <taxon>Pleosporomycetidae</taxon>
        <taxon>Pleosporales</taxon>
        <taxon>Torulaceae</taxon>
        <taxon>Dendryphion</taxon>
    </lineage>
</organism>
<comment type="caution">
    <text evidence="2">The sequence shown here is derived from an EMBL/GenBank/DDBJ whole genome shotgun (WGS) entry which is preliminary data.</text>
</comment>
<evidence type="ECO:0000256" key="1">
    <source>
        <dbReference type="SAM" id="Phobius"/>
    </source>
</evidence>
<evidence type="ECO:0000313" key="3">
    <source>
        <dbReference type="Proteomes" id="UP000700596"/>
    </source>
</evidence>
<name>A0A9P9IRY3_9PLEO</name>
<proteinExistence type="predicted"/>
<accession>A0A9P9IRY3</accession>
<gene>
    <name evidence="2" type="ORF">B0J11DRAFT_522728</name>
</gene>
<feature type="transmembrane region" description="Helical" evidence="1">
    <location>
        <begin position="30"/>
        <end position="50"/>
    </location>
</feature>
<dbReference type="EMBL" id="JAGMWT010000004">
    <property type="protein sequence ID" value="KAH7130246.1"/>
    <property type="molecule type" value="Genomic_DNA"/>
</dbReference>
<keyword evidence="1" id="KW-0812">Transmembrane</keyword>
<dbReference type="Proteomes" id="UP000700596">
    <property type="component" value="Unassembled WGS sequence"/>
</dbReference>
<keyword evidence="3" id="KW-1185">Reference proteome</keyword>
<keyword evidence="1" id="KW-0472">Membrane</keyword>
<evidence type="ECO:0000313" key="2">
    <source>
        <dbReference type="EMBL" id="KAH7130246.1"/>
    </source>
</evidence>
<keyword evidence="1" id="KW-1133">Transmembrane helix</keyword>
<reference evidence="2" key="1">
    <citation type="journal article" date="2021" name="Nat. Commun.">
        <title>Genetic determinants of endophytism in the Arabidopsis root mycobiome.</title>
        <authorList>
            <person name="Mesny F."/>
            <person name="Miyauchi S."/>
            <person name="Thiergart T."/>
            <person name="Pickel B."/>
            <person name="Atanasova L."/>
            <person name="Karlsson M."/>
            <person name="Huettel B."/>
            <person name="Barry K.W."/>
            <person name="Haridas S."/>
            <person name="Chen C."/>
            <person name="Bauer D."/>
            <person name="Andreopoulos W."/>
            <person name="Pangilinan J."/>
            <person name="LaButti K."/>
            <person name="Riley R."/>
            <person name="Lipzen A."/>
            <person name="Clum A."/>
            <person name="Drula E."/>
            <person name="Henrissat B."/>
            <person name="Kohler A."/>
            <person name="Grigoriev I.V."/>
            <person name="Martin F.M."/>
            <person name="Hacquard S."/>
        </authorList>
    </citation>
    <scope>NUCLEOTIDE SEQUENCE</scope>
    <source>
        <strain evidence="2">MPI-CAGE-CH-0243</strain>
    </source>
</reference>
<sequence length="65" mass="7403">MVYLFFLLCGDLFWTLVSLFFSDGGWDIRYIPLGIHLFFSFPVVLGWFGLGPIGELRGNRGTPVM</sequence>
<dbReference type="AlphaFoldDB" id="A0A9P9IRY3"/>